<evidence type="ECO:0008006" key="3">
    <source>
        <dbReference type="Google" id="ProtNLM"/>
    </source>
</evidence>
<dbReference type="InterPro" id="IPR018490">
    <property type="entry name" value="cNMP-bd_dom_sf"/>
</dbReference>
<dbReference type="SUPFAM" id="SSF51206">
    <property type="entry name" value="cAMP-binding domain-like"/>
    <property type="match status" value="1"/>
</dbReference>
<proteinExistence type="predicted"/>
<gene>
    <name evidence="1" type="ORF">BV898_01383</name>
</gene>
<dbReference type="Gene3D" id="2.60.120.10">
    <property type="entry name" value="Jelly Rolls"/>
    <property type="match status" value="1"/>
</dbReference>
<evidence type="ECO:0000313" key="1">
    <source>
        <dbReference type="EMBL" id="OQV24791.1"/>
    </source>
</evidence>
<evidence type="ECO:0000313" key="2">
    <source>
        <dbReference type="Proteomes" id="UP000192578"/>
    </source>
</evidence>
<dbReference type="InterPro" id="IPR014710">
    <property type="entry name" value="RmlC-like_jellyroll"/>
</dbReference>
<reference evidence="2" key="1">
    <citation type="submission" date="2017-01" db="EMBL/GenBank/DDBJ databases">
        <title>Comparative genomics of anhydrobiosis in the tardigrade Hypsibius dujardini.</title>
        <authorList>
            <person name="Yoshida Y."/>
            <person name="Koutsovoulos G."/>
            <person name="Laetsch D."/>
            <person name="Stevens L."/>
            <person name="Kumar S."/>
            <person name="Horikawa D."/>
            <person name="Ishino K."/>
            <person name="Komine S."/>
            <person name="Tomita M."/>
            <person name="Blaxter M."/>
            <person name="Arakawa K."/>
        </authorList>
    </citation>
    <scope>NUCLEOTIDE SEQUENCE [LARGE SCALE GENOMIC DNA]</scope>
    <source>
        <strain evidence="2">Z151</strain>
    </source>
</reference>
<accession>A0A1W0XC04</accession>
<organism evidence="1 2">
    <name type="scientific">Hypsibius exemplaris</name>
    <name type="common">Freshwater tardigrade</name>
    <dbReference type="NCBI Taxonomy" id="2072580"/>
    <lineage>
        <taxon>Eukaryota</taxon>
        <taxon>Metazoa</taxon>
        <taxon>Ecdysozoa</taxon>
        <taxon>Tardigrada</taxon>
        <taxon>Eutardigrada</taxon>
        <taxon>Parachela</taxon>
        <taxon>Hypsibioidea</taxon>
        <taxon>Hypsibiidae</taxon>
        <taxon>Hypsibius</taxon>
    </lineage>
</organism>
<sequence>MAQVLDLPALRLDPCDRDDEDLERLFAFLRSFRVLADVRDSAIRSICRFARYEYHEAEEVLFGCGEEISCWYILLSGSTFINGMMYLPGHW</sequence>
<protein>
    <recommendedName>
        <fullName evidence="3">Cyclic nucleotide-binding domain-containing protein</fullName>
    </recommendedName>
</protein>
<keyword evidence="2" id="KW-1185">Reference proteome</keyword>
<dbReference type="OrthoDB" id="546434at2759"/>
<name>A0A1W0XC04_HYPEX</name>
<dbReference type="Proteomes" id="UP000192578">
    <property type="component" value="Unassembled WGS sequence"/>
</dbReference>
<comment type="caution">
    <text evidence="1">The sequence shown here is derived from an EMBL/GenBank/DDBJ whole genome shotgun (WGS) entry which is preliminary data.</text>
</comment>
<dbReference type="AlphaFoldDB" id="A0A1W0XC04"/>
<dbReference type="EMBL" id="MTYJ01000005">
    <property type="protein sequence ID" value="OQV24791.1"/>
    <property type="molecule type" value="Genomic_DNA"/>
</dbReference>